<evidence type="ECO:0000256" key="3">
    <source>
        <dbReference type="ARBA" id="ARBA00022448"/>
    </source>
</evidence>
<dbReference type="Pfam" id="PF00939">
    <property type="entry name" value="Na_sulph_symp"/>
    <property type="match status" value="1"/>
</dbReference>
<feature type="transmembrane region" description="Helical" evidence="7">
    <location>
        <begin position="545"/>
        <end position="565"/>
    </location>
</feature>
<feature type="transmembrane region" description="Helical" evidence="7">
    <location>
        <begin position="154"/>
        <end position="172"/>
    </location>
</feature>
<feature type="transmembrane region" description="Helical" evidence="7">
    <location>
        <begin position="115"/>
        <end position="133"/>
    </location>
</feature>
<comment type="caution">
    <text evidence="8">The sequence shown here is derived from an EMBL/GenBank/DDBJ whole genome shotgun (WGS) entry which is preliminary data.</text>
</comment>
<feature type="transmembrane region" description="Helical" evidence="7">
    <location>
        <begin position="42"/>
        <end position="63"/>
    </location>
</feature>
<proteinExistence type="inferred from homology"/>
<protein>
    <submittedName>
        <fullName evidence="8">Uncharacterized protein</fullName>
    </submittedName>
</protein>
<accession>A0A821R710</accession>
<evidence type="ECO:0000256" key="4">
    <source>
        <dbReference type="ARBA" id="ARBA00022692"/>
    </source>
</evidence>
<feature type="transmembrane region" description="Helical" evidence="7">
    <location>
        <begin position="368"/>
        <end position="385"/>
    </location>
</feature>
<dbReference type="Proteomes" id="UP000663880">
    <property type="component" value="Unassembled WGS sequence"/>
</dbReference>
<feature type="transmembrane region" description="Helical" evidence="7">
    <location>
        <begin position="420"/>
        <end position="439"/>
    </location>
</feature>
<evidence type="ECO:0000256" key="5">
    <source>
        <dbReference type="ARBA" id="ARBA00022989"/>
    </source>
</evidence>
<keyword evidence="5 7" id="KW-1133">Transmembrane helix</keyword>
<dbReference type="EMBL" id="CAJOBZ010000011">
    <property type="protein sequence ID" value="CAF4834516.1"/>
    <property type="molecule type" value="Genomic_DNA"/>
</dbReference>
<feature type="transmembrane region" description="Helical" evidence="7">
    <location>
        <begin position="324"/>
        <end position="344"/>
    </location>
</feature>
<dbReference type="PROSITE" id="PS01271">
    <property type="entry name" value="NA_SULFATE"/>
    <property type="match status" value="1"/>
</dbReference>
<evidence type="ECO:0000256" key="1">
    <source>
        <dbReference type="ARBA" id="ARBA00004141"/>
    </source>
</evidence>
<keyword evidence="6 7" id="KW-0472">Membrane</keyword>
<dbReference type="AlphaFoldDB" id="A0A821R710"/>
<dbReference type="OrthoDB" id="6493944at2759"/>
<keyword evidence="9" id="KW-1185">Reference proteome</keyword>
<dbReference type="PANTHER" id="PTHR10283">
    <property type="entry name" value="SOLUTE CARRIER FAMILY 13 MEMBER"/>
    <property type="match status" value="1"/>
</dbReference>
<dbReference type="GO" id="GO:0015141">
    <property type="term" value="F:succinate transmembrane transporter activity"/>
    <property type="evidence" value="ECO:0007669"/>
    <property type="project" value="TreeGrafter"/>
</dbReference>
<dbReference type="GO" id="GO:0005886">
    <property type="term" value="C:plasma membrane"/>
    <property type="evidence" value="ECO:0007669"/>
    <property type="project" value="TreeGrafter"/>
</dbReference>
<dbReference type="GO" id="GO:0015137">
    <property type="term" value="F:citrate transmembrane transporter activity"/>
    <property type="evidence" value="ECO:0007669"/>
    <property type="project" value="TreeGrafter"/>
</dbReference>
<comment type="similarity">
    <text evidence="2">Belongs to the SLC13A/DASS transporter (TC 2.A.47) family. NADC subfamily.</text>
</comment>
<feature type="transmembrane region" description="Helical" evidence="7">
    <location>
        <begin position="263"/>
        <end position="289"/>
    </location>
</feature>
<feature type="transmembrane region" description="Helical" evidence="7">
    <location>
        <begin position="75"/>
        <end position="103"/>
    </location>
</feature>
<evidence type="ECO:0000256" key="7">
    <source>
        <dbReference type="SAM" id="Phobius"/>
    </source>
</evidence>
<reference evidence="8" key="1">
    <citation type="submission" date="2021-02" db="EMBL/GenBank/DDBJ databases">
        <authorList>
            <person name="Steward A R."/>
        </authorList>
    </citation>
    <scope>NUCLEOTIDE SEQUENCE</scope>
</reference>
<keyword evidence="4 7" id="KW-0812">Transmembrane</keyword>
<dbReference type="InterPro" id="IPR031312">
    <property type="entry name" value="Na/sul_symport_CS"/>
</dbReference>
<organism evidence="8 9">
    <name type="scientific">Pieris macdunnoughi</name>
    <dbReference type="NCBI Taxonomy" id="345717"/>
    <lineage>
        <taxon>Eukaryota</taxon>
        <taxon>Metazoa</taxon>
        <taxon>Ecdysozoa</taxon>
        <taxon>Arthropoda</taxon>
        <taxon>Hexapoda</taxon>
        <taxon>Insecta</taxon>
        <taxon>Pterygota</taxon>
        <taxon>Neoptera</taxon>
        <taxon>Endopterygota</taxon>
        <taxon>Lepidoptera</taxon>
        <taxon>Glossata</taxon>
        <taxon>Ditrysia</taxon>
        <taxon>Papilionoidea</taxon>
        <taxon>Pieridae</taxon>
        <taxon>Pierinae</taxon>
        <taxon>Pieris</taxon>
    </lineage>
</organism>
<comment type="subcellular location">
    <subcellularLocation>
        <location evidence="1">Membrane</location>
        <topology evidence="1">Multi-pass membrane protein</topology>
    </subcellularLocation>
</comment>
<name>A0A821R710_9NEOP</name>
<dbReference type="PANTHER" id="PTHR10283:SF82">
    <property type="entry name" value="SOLUTE CARRIER FAMILY 13 MEMBER 2"/>
    <property type="match status" value="1"/>
</dbReference>
<evidence type="ECO:0000256" key="6">
    <source>
        <dbReference type="ARBA" id="ARBA00023136"/>
    </source>
</evidence>
<feature type="transmembrane region" description="Helical" evidence="7">
    <location>
        <begin position="221"/>
        <end position="243"/>
    </location>
</feature>
<dbReference type="InterPro" id="IPR001898">
    <property type="entry name" value="SLC13A/DASS"/>
</dbReference>
<feature type="transmembrane region" description="Helical" evidence="7">
    <location>
        <begin position="465"/>
        <end position="493"/>
    </location>
</feature>
<evidence type="ECO:0000313" key="8">
    <source>
        <dbReference type="EMBL" id="CAF4834516.1"/>
    </source>
</evidence>
<sequence>MSLPSDSVANLNEEITDDQSLEYNNDGTPITKWDKTKLILSIYWRGLVCFITPIILLPILLSFPPKKYQWCGYTLVLMAIYWVTECIPLPLTSFFPIIIFPLTGIMSTDECCWCYMNDTIMMFIGSMILAYAVEQSGLHKRLALCAIRSIGYSHYKLLFAMCFITMFISMWITNTAATTLMVPINFAVLKVFEDQNLLSIYDVNKNGENVASDITTCYFCAVTFSATIGGIGTLVGTATNFVFKGLFSKTYPNAPEYLSFPKFSAFAIPYMMVMEGAMYIYLVIVYFGFLRPKSAAAQRAKVPQSGIEAAEKVVNEDYKNLGRITFWEIMVILLFSLAICLFFCRSPQIFSGWGDQVSNYFKLGNKKFVGDSSAAMLVGFLMFLLPSTLEFFNNCKAQEHEDLPKHSIPSVLDWKTMNQIMPYSFMFLLGGGFALSEAAKEEHTNLNGKIGAVLQDFRYLNNGTILFFIIIFTVFITNFASNVAVCNVIAPIVMQLAKEINQNPLWYNIAAGYSSSYAFCLPVGTPGNLVVQSVANIPTAKMMKAGIGPTLTTIIITWFCINFWAPVVWPDLHNLPDWIYNSRTH</sequence>
<gene>
    <name evidence="8" type="ORF">PMACD_LOCUS5601</name>
</gene>
<evidence type="ECO:0000313" key="9">
    <source>
        <dbReference type="Proteomes" id="UP000663880"/>
    </source>
</evidence>
<evidence type="ECO:0000256" key="2">
    <source>
        <dbReference type="ARBA" id="ARBA00006772"/>
    </source>
</evidence>
<keyword evidence="3" id="KW-0813">Transport</keyword>